<feature type="compositionally biased region" description="Gly residues" evidence="5">
    <location>
        <begin position="750"/>
        <end position="765"/>
    </location>
</feature>
<keyword evidence="7" id="KW-0732">Signal</keyword>
<keyword evidence="4 6" id="KW-0472">Membrane</keyword>
<sequence length="791" mass="84116">MLRPATPLSLILVVAFGLLVLSVLSTPVIKGVPLGTFNDFDYGVFGFCHVDDCSGFQVGYKVSTDTTKESDFNLPSNTRNNLTTLLIVHPIACLLTLVTMVMAFTSHIRSAAHSSRYLLAVTIMNFLSFLVSLLAFLADVLVFIPHLGWGSYVVLGATILLGLGSIMACAMRRTLVSRKSRKKKIAEHAEMSGENFYNRENAIKAANAAVAPVPSIPAIPAIPAVPSVNKSTSDGHTAFATFESSKEKANSQVSEERIPLTSQNSIHRMNSADQNNDMPLPPPPVNMGGYGGPPRSNSAPPQVDQYGNPIDNGQSMYAGNYNASVDRFNNYSGRGGPQNFRGRGGYGRGGSRGGYNGPNNYPNNGNGYGGPRRGDGSSYGPRGGYGPGPRGPGRPRQPPANYQNDNGYNNYQDTYNMPHNNMNMNQGGYNDGYVDTYNNNNNMIPNNDGYNNIGNNSNNDNNPNSYVPYSQQQLVIDSYTSDNAQNPTNPMREFNFETENNPDASDLNLPRAESPPPLPADLAATAPPASGSPAPVAFEMEGSPTEPKASLKSESPQEAKVDVELDGAPQPPRLGDGPRQTFVSAASKYSQDGPDGPDNGSVPPSPNNGWGNTARPSALPSPLALGREPSPSKISENGPPGHGAYYEDVDPRYDNPPISPMPVAPPSHEIMITPPEVTIDDIPGKSDPRSPGCESDVSNFTSISQRGINPRWNPNAPPMPPFGGGGPMGGPRGPGHGPGPRPRPRQNLGPGPGQGGPWVGGGGGSRRPPPAQQRQDMLLNSNPDFALPGRR</sequence>
<dbReference type="Proteomes" id="UP001610728">
    <property type="component" value="Unassembled WGS sequence"/>
</dbReference>
<comment type="caution">
    <text evidence="8">The sequence shown here is derived from an EMBL/GenBank/DDBJ whole genome shotgun (WGS) entry which is preliminary data.</text>
</comment>
<feature type="transmembrane region" description="Helical" evidence="6">
    <location>
        <begin position="149"/>
        <end position="171"/>
    </location>
</feature>
<feature type="compositionally biased region" description="Polar residues" evidence="5">
    <location>
        <begin position="311"/>
        <end position="332"/>
    </location>
</feature>
<comment type="subcellular location">
    <subcellularLocation>
        <location evidence="1">Membrane</location>
        <topology evidence="1">Multi-pass membrane protein</topology>
    </subcellularLocation>
</comment>
<keyword evidence="2 6" id="KW-0812">Transmembrane</keyword>
<evidence type="ECO:0000256" key="4">
    <source>
        <dbReference type="ARBA" id="ARBA00023136"/>
    </source>
</evidence>
<accession>A0ABR4MLK2</accession>
<feature type="compositionally biased region" description="Gly residues" evidence="5">
    <location>
        <begin position="722"/>
        <end position="738"/>
    </location>
</feature>
<feature type="compositionally biased region" description="Polar residues" evidence="5">
    <location>
        <begin position="581"/>
        <end position="590"/>
    </location>
</feature>
<feature type="compositionally biased region" description="Low complexity" evidence="5">
    <location>
        <begin position="520"/>
        <end position="537"/>
    </location>
</feature>
<name>A0ABR4MLK2_9PEZI</name>
<keyword evidence="9" id="KW-1185">Reference proteome</keyword>
<feature type="compositionally biased region" description="Polar residues" evidence="5">
    <location>
        <begin position="696"/>
        <end position="707"/>
    </location>
</feature>
<feature type="compositionally biased region" description="Polar residues" evidence="5">
    <location>
        <begin position="260"/>
        <end position="277"/>
    </location>
</feature>
<dbReference type="Pfam" id="PF06687">
    <property type="entry name" value="SUR7"/>
    <property type="match status" value="1"/>
</dbReference>
<dbReference type="EMBL" id="JABSNW010000003">
    <property type="protein sequence ID" value="KAL2889169.1"/>
    <property type="molecule type" value="Genomic_DNA"/>
</dbReference>
<keyword evidence="3 6" id="KW-1133">Transmembrane helix</keyword>
<dbReference type="RefSeq" id="XP_070860349.1">
    <property type="nucleotide sequence ID" value="XM_071001931.1"/>
</dbReference>
<feature type="chain" id="PRO_5045831758" evidence="7">
    <location>
        <begin position="26"/>
        <end position="791"/>
    </location>
</feature>
<feature type="region of interest" description="Disordered" evidence="5">
    <location>
        <begin position="439"/>
        <end position="467"/>
    </location>
</feature>
<evidence type="ECO:0000256" key="7">
    <source>
        <dbReference type="SAM" id="SignalP"/>
    </source>
</evidence>
<feature type="compositionally biased region" description="Pro residues" evidence="5">
    <location>
        <begin position="389"/>
        <end position="398"/>
    </location>
</feature>
<feature type="signal peptide" evidence="7">
    <location>
        <begin position="1"/>
        <end position="25"/>
    </location>
</feature>
<dbReference type="PANTHER" id="PTHR28013:SF3">
    <property type="entry name" value="PROTEIN DCV1-RELATED"/>
    <property type="match status" value="1"/>
</dbReference>
<dbReference type="InterPro" id="IPR009571">
    <property type="entry name" value="SUR7/Rim9-like_fungi"/>
</dbReference>
<feature type="compositionally biased region" description="Basic and acidic residues" evidence="5">
    <location>
        <begin position="244"/>
        <end position="258"/>
    </location>
</feature>
<dbReference type="PANTHER" id="PTHR28013">
    <property type="entry name" value="PROTEIN DCV1-RELATED"/>
    <property type="match status" value="1"/>
</dbReference>
<evidence type="ECO:0000256" key="1">
    <source>
        <dbReference type="ARBA" id="ARBA00004141"/>
    </source>
</evidence>
<protein>
    <submittedName>
        <fullName evidence="8">PH-response regulator protein palI/RIM9</fullName>
    </submittedName>
</protein>
<dbReference type="GeneID" id="98117487"/>
<feature type="compositionally biased region" description="Polar residues" evidence="5">
    <location>
        <begin position="772"/>
        <end position="783"/>
    </location>
</feature>
<feature type="compositionally biased region" description="Low complexity" evidence="5">
    <location>
        <begin position="439"/>
        <end position="466"/>
    </location>
</feature>
<feature type="transmembrane region" description="Helical" evidence="6">
    <location>
        <begin position="117"/>
        <end position="137"/>
    </location>
</feature>
<feature type="compositionally biased region" description="Low complexity" evidence="5">
    <location>
        <begin position="399"/>
        <end position="413"/>
    </location>
</feature>
<feature type="compositionally biased region" description="Polar residues" evidence="5">
    <location>
        <begin position="480"/>
        <end position="489"/>
    </location>
</feature>
<evidence type="ECO:0000256" key="5">
    <source>
        <dbReference type="SAM" id="MobiDB-lite"/>
    </source>
</evidence>
<evidence type="ECO:0000256" key="6">
    <source>
        <dbReference type="SAM" id="Phobius"/>
    </source>
</evidence>
<feature type="compositionally biased region" description="Gly residues" evidence="5">
    <location>
        <begin position="342"/>
        <end position="356"/>
    </location>
</feature>
<dbReference type="InterPro" id="IPR051380">
    <property type="entry name" value="pH-response_reg_palI/RIM9"/>
</dbReference>
<evidence type="ECO:0000256" key="2">
    <source>
        <dbReference type="ARBA" id="ARBA00022692"/>
    </source>
</evidence>
<feature type="region of interest" description="Disordered" evidence="5">
    <location>
        <begin position="242"/>
        <end position="413"/>
    </location>
</feature>
<proteinExistence type="predicted"/>
<evidence type="ECO:0000256" key="3">
    <source>
        <dbReference type="ARBA" id="ARBA00022989"/>
    </source>
</evidence>
<organism evidence="8 9">
    <name type="scientific">Ceratocystis lukuohia</name>
    <dbReference type="NCBI Taxonomy" id="2019550"/>
    <lineage>
        <taxon>Eukaryota</taxon>
        <taxon>Fungi</taxon>
        <taxon>Dikarya</taxon>
        <taxon>Ascomycota</taxon>
        <taxon>Pezizomycotina</taxon>
        <taxon>Sordariomycetes</taxon>
        <taxon>Hypocreomycetidae</taxon>
        <taxon>Microascales</taxon>
        <taxon>Ceratocystidaceae</taxon>
        <taxon>Ceratocystis</taxon>
    </lineage>
</organism>
<gene>
    <name evidence="8" type="ORF">HOO65_030670</name>
</gene>
<feature type="region of interest" description="Disordered" evidence="5">
    <location>
        <begin position="480"/>
        <end position="791"/>
    </location>
</feature>
<evidence type="ECO:0000313" key="8">
    <source>
        <dbReference type="EMBL" id="KAL2889169.1"/>
    </source>
</evidence>
<feature type="transmembrane region" description="Helical" evidence="6">
    <location>
        <begin position="82"/>
        <end position="105"/>
    </location>
</feature>
<feature type="compositionally biased region" description="Basic and acidic residues" evidence="5">
    <location>
        <begin position="549"/>
        <end position="563"/>
    </location>
</feature>
<reference evidence="8 9" key="1">
    <citation type="submission" date="2020-05" db="EMBL/GenBank/DDBJ databases">
        <title>Ceratocystis lukuohia genome.</title>
        <authorList>
            <person name="Harrington T.C."/>
            <person name="Kim K."/>
            <person name="Mayers C.G."/>
        </authorList>
    </citation>
    <scope>NUCLEOTIDE SEQUENCE [LARGE SCALE GENOMIC DNA]</scope>
    <source>
        <strain evidence="8 9">C4212</strain>
    </source>
</reference>
<evidence type="ECO:0000313" key="9">
    <source>
        <dbReference type="Proteomes" id="UP001610728"/>
    </source>
</evidence>